<keyword evidence="2" id="KW-0812">Transmembrane</keyword>
<proteinExistence type="predicted"/>
<protein>
    <recommendedName>
        <fullName evidence="5">Amino acid transporter transmembrane domain-containing protein</fullName>
    </recommendedName>
</protein>
<dbReference type="GO" id="GO:0015179">
    <property type="term" value="F:L-amino acid transmembrane transporter activity"/>
    <property type="evidence" value="ECO:0007669"/>
    <property type="project" value="TreeGrafter"/>
</dbReference>
<evidence type="ECO:0000256" key="2">
    <source>
        <dbReference type="ARBA" id="ARBA00022692"/>
    </source>
</evidence>
<dbReference type="PANTHER" id="PTHR22950:SF494">
    <property type="entry name" value="GH04538P"/>
    <property type="match status" value="1"/>
</dbReference>
<dbReference type="STRING" id="41427.A0A182J8R5"/>
<name>A0A182J8R5_ANOAO</name>
<dbReference type="EnsemblMetazoa" id="AATE013521-RA">
    <property type="protein sequence ID" value="AATE013521-PA.1"/>
    <property type="gene ID" value="AATE013521"/>
</dbReference>
<accession>A0A182J8R5</accession>
<evidence type="ECO:0000259" key="5">
    <source>
        <dbReference type="Pfam" id="PF01490"/>
    </source>
</evidence>
<reference evidence="6" key="1">
    <citation type="submission" date="2022-08" db="UniProtKB">
        <authorList>
            <consortium name="EnsemblMetazoa"/>
        </authorList>
    </citation>
    <scope>IDENTIFICATION</scope>
    <source>
        <strain evidence="6">EBRO</strain>
    </source>
</reference>
<organism evidence="6">
    <name type="scientific">Anopheles atroparvus</name>
    <name type="common">European mosquito</name>
    <dbReference type="NCBI Taxonomy" id="41427"/>
    <lineage>
        <taxon>Eukaryota</taxon>
        <taxon>Metazoa</taxon>
        <taxon>Ecdysozoa</taxon>
        <taxon>Arthropoda</taxon>
        <taxon>Hexapoda</taxon>
        <taxon>Insecta</taxon>
        <taxon>Pterygota</taxon>
        <taxon>Neoptera</taxon>
        <taxon>Endopterygota</taxon>
        <taxon>Diptera</taxon>
        <taxon>Nematocera</taxon>
        <taxon>Culicoidea</taxon>
        <taxon>Culicidae</taxon>
        <taxon>Anophelinae</taxon>
        <taxon>Anopheles</taxon>
    </lineage>
</organism>
<sequence>MTSTQTLTQVSSEDVVGKINPTEEEDYDPYQHRSIAKPNSTIGTFIHVMKGAMGVGILSMPYAIRNGGLIFGVIGTFLLGLLYSHCVHLLVSNFFHFFKYEMNKKVLIFCLDVVISQVGTAYKICKRDRVPMLTFAQTVDRACALGPARTRPLGKILKTFIDYYLMIAVAPMIYMVFVGSTLHDVINNRTDLNWDVRIYILLAAMPAIVITQVREVKYLVPFSAIATTLIFANVVISLYYIFREPLSTDDRDLFPTFSSLTKFLGAAYFAFDATSLIFPVSNQMKNPQHYLGCPGIVNVNNICLGFLYSFIGLVGYLRYGDKIQGSITLNFPSEENLAMIIQILSAVAILFSIGIFFYVPIEIIWRKVHKRVQPQWHMLAQSLIRFTYLALIVGIACGIPDIGTFVGIVGAIFNPVLALWFPIIVDTVYRWPTDFGWMKWRLIKNFLMGLFGLYLLITGTISSVEDIIDLYR</sequence>
<dbReference type="Pfam" id="PF01490">
    <property type="entry name" value="Aa_trans"/>
    <property type="match status" value="1"/>
</dbReference>
<comment type="subcellular location">
    <subcellularLocation>
        <location evidence="1">Membrane</location>
        <topology evidence="1">Multi-pass membrane protein</topology>
    </subcellularLocation>
</comment>
<evidence type="ECO:0000256" key="4">
    <source>
        <dbReference type="ARBA" id="ARBA00023136"/>
    </source>
</evidence>
<evidence type="ECO:0000313" key="6">
    <source>
        <dbReference type="EnsemblMetazoa" id="AATE013521-PA.1"/>
    </source>
</evidence>
<evidence type="ECO:0000256" key="1">
    <source>
        <dbReference type="ARBA" id="ARBA00004141"/>
    </source>
</evidence>
<dbReference type="GO" id="GO:0005774">
    <property type="term" value="C:vacuolar membrane"/>
    <property type="evidence" value="ECO:0007669"/>
    <property type="project" value="TreeGrafter"/>
</dbReference>
<keyword evidence="3" id="KW-1133">Transmembrane helix</keyword>
<keyword evidence="4" id="KW-0472">Membrane</keyword>
<dbReference type="VEuPathDB" id="VectorBase:AATE013521"/>
<dbReference type="InterPro" id="IPR013057">
    <property type="entry name" value="AA_transpt_TM"/>
</dbReference>
<dbReference type="AlphaFoldDB" id="A0A182J8R5"/>
<evidence type="ECO:0000256" key="3">
    <source>
        <dbReference type="ARBA" id="ARBA00022989"/>
    </source>
</evidence>
<dbReference type="PANTHER" id="PTHR22950">
    <property type="entry name" value="AMINO ACID TRANSPORTER"/>
    <property type="match status" value="1"/>
</dbReference>
<feature type="domain" description="Amino acid transporter transmembrane" evidence="5">
    <location>
        <begin position="39"/>
        <end position="462"/>
    </location>
</feature>